<organism evidence="2 3">
    <name type="scientific">Aspergillus fumigatiaffinis</name>
    <dbReference type="NCBI Taxonomy" id="340414"/>
    <lineage>
        <taxon>Eukaryota</taxon>
        <taxon>Fungi</taxon>
        <taxon>Dikarya</taxon>
        <taxon>Ascomycota</taxon>
        <taxon>Pezizomycotina</taxon>
        <taxon>Eurotiomycetes</taxon>
        <taxon>Eurotiomycetidae</taxon>
        <taxon>Eurotiales</taxon>
        <taxon>Aspergillaceae</taxon>
        <taxon>Aspergillus</taxon>
        <taxon>Aspergillus subgen. Fumigati</taxon>
    </lineage>
</organism>
<evidence type="ECO:0000313" key="2">
    <source>
        <dbReference type="EMBL" id="KAF4242074.1"/>
    </source>
</evidence>
<dbReference type="EMBL" id="JAAAPX010000018">
    <property type="protein sequence ID" value="KAF4242074.1"/>
    <property type="molecule type" value="Genomic_DNA"/>
</dbReference>
<name>A0A8H4HF24_9EURO</name>
<dbReference type="Pfam" id="PF18276">
    <property type="entry name" value="TcA_TcB_BD"/>
    <property type="match status" value="1"/>
</dbReference>
<dbReference type="OrthoDB" id="4500827at2759"/>
<evidence type="ECO:0000313" key="3">
    <source>
        <dbReference type="Proteomes" id="UP000653565"/>
    </source>
</evidence>
<gene>
    <name evidence="2" type="ORF">CNMCM6805_003189</name>
</gene>
<proteinExistence type="predicted"/>
<dbReference type="Proteomes" id="UP000653565">
    <property type="component" value="Unassembled WGS sequence"/>
</dbReference>
<dbReference type="InterPro" id="IPR040840">
    <property type="entry name" value="TcA_TcB_BD"/>
</dbReference>
<reference evidence="2" key="1">
    <citation type="journal article" date="2020" name="bioRxiv">
        <title>Genomic and phenotypic heterogeneity of clinical isolates of the human pathogens Aspergillus fumigatus, Aspergillus lentulus and Aspergillus fumigatiaffinis.</title>
        <authorList>
            <person name="dos Santos R.A.C."/>
            <person name="Steenwyk J.L."/>
            <person name="Rivero-Menendez O."/>
            <person name="Mead M.E."/>
            <person name="Silva L.P."/>
            <person name="Bastos R.W."/>
            <person name="Alastruey-Izquierdo A."/>
            <person name="Goldman G.H."/>
            <person name="Rokas A."/>
        </authorList>
    </citation>
    <scope>NUCLEOTIDE SEQUENCE</scope>
    <source>
        <strain evidence="2">CNM-CM6805</strain>
    </source>
</reference>
<reference evidence="2" key="2">
    <citation type="submission" date="2020-04" db="EMBL/GenBank/DDBJ databases">
        <authorList>
            <person name="Santos R.A.C."/>
            <person name="Steenwyk J.L."/>
            <person name="Rivero-Menendez O."/>
            <person name="Mead M.E."/>
            <person name="Silva L.P."/>
            <person name="Bastos R.W."/>
            <person name="Alastruey-Izquierdo A."/>
            <person name="Goldman G.H."/>
            <person name="Rokas A."/>
        </authorList>
    </citation>
    <scope>NUCLEOTIDE SEQUENCE</scope>
    <source>
        <strain evidence="2">CNM-CM6805</strain>
    </source>
</reference>
<dbReference type="AlphaFoldDB" id="A0A8H4HF24"/>
<feature type="domain" description="Tc toxin complex TcA C-terminal TcB-binding" evidence="1">
    <location>
        <begin position="119"/>
        <end position="316"/>
    </location>
</feature>
<protein>
    <recommendedName>
        <fullName evidence="1">Tc toxin complex TcA C-terminal TcB-binding domain-containing protein</fullName>
    </recommendedName>
</protein>
<sequence>MGLRLIRRNTELFARRLVSDFQVVGHLRAIAVANGAPTVVGIAPANLGCRRLEANTIGRELMGVDKEIEQLQATMATWDAQAKAQQQEIDIAAAEEQWLHTKYTSEQLYTLMESTNNTVSIASSWETCRDGLLSGEVLAIELQTLETVFDNTQPWDYEIYQSVSLRQINPHAFLELRETGSTSFELKEALFNQDFPGHYCRRLMETKVYFPGAPRSIASTLSVTEHKYRVSATKTSYAEQKDEDFRVDKIPITSVAATKSAGGSGLLRPTFHYMNEYFPFEGAGVVSKWHIELANELRQFDHSVITDVELDINYSAIAGGDRQAALDASSKDLEEGRNVAAIDLMDISKPSNGSEPPPTGVIEIPDLRALLPHIMSRGHTTVKRVELYLKSKTDPDGLKSVTAMINGTELDREDAPVGAFVIKYYEGSIAVADSWKVDLKLESAAWQGELDEAWLLISYAVTGLV</sequence>
<comment type="caution">
    <text evidence="2">The sequence shown here is derived from an EMBL/GenBank/DDBJ whole genome shotgun (WGS) entry which is preliminary data.</text>
</comment>
<keyword evidence="3" id="KW-1185">Reference proteome</keyword>
<accession>A0A8H4HF24</accession>
<evidence type="ECO:0000259" key="1">
    <source>
        <dbReference type="Pfam" id="PF18276"/>
    </source>
</evidence>